<reference evidence="4 5" key="1">
    <citation type="journal article" date="2010" name="Int. J. Syst. Evol. Microbiol.">
        <title>Vagococcus penaei sp. nov., isolated from spoilage microbiota of cooked shrimp (Penaeus vannamei).</title>
        <authorList>
            <person name="Jaffres E."/>
            <person name="Prevost H."/>
            <person name="Rossero A."/>
            <person name="Joffraud J.J."/>
            <person name="Dousset X."/>
        </authorList>
    </citation>
    <scope>NUCLEOTIDE SEQUENCE [LARGE SCALE GENOMIC DNA]</scope>
    <source>
        <strain evidence="4 5">CD276</strain>
    </source>
</reference>
<dbReference type="OrthoDB" id="2199073at2"/>
<evidence type="ECO:0000313" key="5">
    <source>
        <dbReference type="Proteomes" id="UP000188246"/>
    </source>
</evidence>
<feature type="compositionally biased region" description="Polar residues" evidence="1">
    <location>
        <begin position="159"/>
        <end position="194"/>
    </location>
</feature>
<evidence type="ECO:0000256" key="1">
    <source>
        <dbReference type="SAM" id="MobiDB-lite"/>
    </source>
</evidence>
<feature type="compositionally biased region" description="Polar residues" evidence="1">
    <location>
        <begin position="130"/>
        <end position="151"/>
    </location>
</feature>
<feature type="compositionally biased region" description="Polar residues" evidence="1">
    <location>
        <begin position="433"/>
        <end position="457"/>
    </location>
</feature>
<evidence type="ECO:0000259" key="3">
    <source>
        <dbReference type="Pfam" id="PF18708"/>
    </source>
</evidence>
<feature type="region of interest" description="Disordered" evidence="1">
    <location>
        <begin position="36"/>
        <end position="199"/>
    </location>
</feature>
<feature type="compositionally biased region" description="Polar residues" evidence="1">
    <location>
        <begin position="36"/>
        <end position="58"/>
    </location>
</feature>
<evidence type="ECO:0000313" key="4">
    <source>
        <dbReference type="EMBL" id="AQP52854.1"/>
    </source>
</evidence>
<name>A0A1Q2D3A7_9ENTE</name>
<dbReference type="Pfam" id="PF18708">
    <property type="entry name" value="MapZ_C2"/>
    <property type="match status" value="1"/>
</dbReference>
<feature type="domain" description="MapZ extracellular C-terminal" evidence="3">
    <location>
        <begin position="468"/>
        <end position="554"/>
    </location>
</feature>
<proteinExistence type="predicted"/>
<feature type="compositionally biased region" description="Polar residues" evidence="1">
    <location>
        <begin position="110"/>
        <end position="120"/>
    </location>
</feature>
<feature type="domain" description="MapZ extracellular" evidence="2">
    <location>
        <begin position="223"/>
        <end position="347"/>
    </location>
</feature>
<organism evidence="4 5">
    <name type="scientific">Vagococcus penaei</name>
    <dbReference type="NCBI Taxonomy" id="633807"/>
    <lineage>
        <taxon>Bacteria</taxon>
        <taxon>Bacillati</taxon>
        <taxon>Bacillota</taxon>
        <taxon>Bacilli</taxon>
        <taxon>Lactobacillales</taxon>
        <taxon>Enterococcaceae</taxon>
        <taxon>Vagococcus</taxon>
    </lineage>
</organism>
<evidence type="ECO:0000259" key="2">
    <source>
        <dbReference type="Pfam" id="PF18041"/>
    </source>
</evidence>
<accession>A0A1Q2D3A7</accession>
<dbReference type="InterPro" id="IPR040532">
    <property type="entry name" value="MapZ_C2"/>
</dbReference>
<dbReference type="AlphaFoldDB" id="A0A1Q2D3A7"/>
<dbReference type="Pfam" id="PF18041">
    <property type="entry name" value="MapZ_EC1"/>
    <property type="match status" value="1"/>
</dbReference>
<sequence length="557" mass="61795">MPKMEKKCPNCGHVFNKNDDFCPNCDLFIPESENQLNKGNVSDESQNNQSTDNKQIIQPDTDEPILFKHRIRDESPNDSQPVNNLPEDSLKNDNQDANTAKEQKEMDVVQETTSTISNVPNGDIIKTEETTSTQLSDKTDTIFEQSTTITTEKSDKQTTHSTDSGLITPGATTGDGNNNDTPPKNSNSSRRNQLPPSKKSKKGLLTIAVLLVLIASGGVMYNNHQKNIEQEQATQLIATAETAVKSLFLNSEHVFLKENMTKNDLTKAQTDLNKIKNQSNYNDLNRLFETAEATFNRQTELNDLFKEPVLNGQTLSLDDAYVKNADNTALKQIDGSKVTAFDQLFNEGLSEAIAQKETLNTAQTAIEKVYKNNKVTDTATTELYEAAVNAIKPIKDPDIKKEYTTQLDAVKKALDEKAETAKKQEQEREKDLASNQQTDSNQGTTANSQTPKQNGVPSTYGGRWGERQDGQIDLSNSAWAWNPGVQEKFISTVISRGYVANGGYSLVPKFIENGDGYYDLYATTTSRLFPNSKPEEFPIYVVTVNAKTGWFRGNGPN</sequence>
<dbReference type="InterPro" id="IPR041295">
    <property type="entry name" value="MapZ_EC1"/>
</dbReference>
<dbReference type="STRING" id="633807.BW732_00530"/>
<gene>
    <name evidence="4" type="ORF">BW732_00530</name>
</gene>
<feature type="compositionally biased region" description="Basic and acidic residues" evidence="1">
    <location>
        <begin position="418"/>
        <end position="432"/>
    </location>
</feature>
<feature type="region of interest" description="Disordered" evidence="1">
    <location>
        <begin position="418"/>
        <end position="467"/>
    </location>
</feature>
<dbReference type="KEGG" id="vpi:BW732_00530"/>
<dbReference type="EMBL" id="CP019609">
    <property type="protein sequence ID" value="AQP52854.1"/>
    <property type="molecule type" value="Genomic_DNA"/>
</dbReference>
<protein>
    <submittedName>
        <fullName evidence="4">Uncharacterized protein</fullName>
    </submittedName>
</protein>
<dbReference type="Proteomes" id="UP000188246">
    <property type="component" value="Chromosome"/>
</dbReference>
<keyword evidence="5" id="KW-1185">Reference proteome</keyword>
<feature type="compositionally biased region" description="Basic and acidic residues" evidence="1">
    <location>
        <begin position="88"/>
        <end position="107"/>
    </location>
</feature>